<dbReference type="SUPFAM" id="SSF55811">
    <property type="entry name" value="Nudix"/>
    <property type="match status" value="1"/>
</dbReference>
<dbReference type="Pfam" id="PF21906">
    <property type="entry name" value="WHD_NrtR"/>
    <property type="match status" value="1"/>
</dbReference>
<dbReference type="SUPFAM" id="SSF46785">
    <property type="entry name" value="Winged helix' DNA-binding domain"/>
    <property type="match status" value="1"/>
</dbReference>
<evidence type="ECO:0000313" key="3">
    <source>
        <dbReference type="Proteomes" id="UP001156882"/>
    </source>
</evidence>
<accession>A0ABQ6CDX8</accession>
<comment type="caution">
    <text evidence="2">The sequence shown here is derived from an EMBL/GenBank/DDBJ whole genome shotgun (WGS) entry which is preliminary data.</text>
</comment>
<evidence type="ECO:0000313" key="2">
    <source>
        <dbReference type="EMBL" id="GLS18566.1"/>
    </source>
</evidence>
<dbReference type="PIRSF" id="PIRSF019423">
    <property type="entry name" value="NMN_biosyn"/>
    <property type="match status" value="1"/>
</dbReference>
<dbReference type="CDD" id="cd18873">
    <property type="entry name" value="NUDIX_NadM_like"/>
    <property type="match status" value="1"/>
</dbReference>
<dbReference type="InterPro" id="IPR015797">
    <property type="entry name" value="NUDIX_hydrolase-like_dom_sf"/>
</dbReference>
<dbReference type="Gene3D" id="3.90.79.10">
    <property type="entry name" value="Nucleoside Triphosphate Pyrophosphohydrolase"/>
    <property type="match status" value="1"/>
</dbReference>
<dbReference type="EMBL" id="BSPC01000014">
    <property type="protein sequence ID" value="GLS18566.1"/>
    <property type="molecule type" value="Genomic_DNA"/>
</dbReference>
<gene>
    <name evidence="2" type="ORF">GCM10007874_15830</name>
</gene>
<proteinExistence type="predicted"/>
<dbReference type="Proteomes" id="UP001156882">
    <property type="component" value="Unassembled WGS sequence"/>
</dbReference>
<dbReference type="InterPro" id="IPR011213">
    <property type="entry name" value="NMN_biosyn"/>
</dbReference>
<feature type="domain" description="NrtR DNA-binding winged helix" evidence="1">
    <location>
        <begin position="227"/>
        <end position="287"/>
    </location>
</feature>
<protein>
    <recommendedName>
        <fullName evidence="1">NrtR DNA-binding winged helix domain-containing protein</fullName>
    </recommendedName>
</protein>
<evidence type="ECO:0000259" key="1">
    <source>
        <dbReference type="Pfam" id="PF21906"/>
    </source>
</evidence>
<name>A0ABQ6CDX8_9HYPH</name>
<dbReference type="Gene3D" id="1.10.10.10">
    <property type="entry name" value="Winged helix-like DNA-binding domain superfamily/Winged helix DNA-binding domain"/>
    <property type="match status" value="1"/>
</dbReference>
<sequence>MRVDQENAITADLIAVLVAVSGNRPRTLTVKDGNALPSGPFEADHRSLQSGLRARVERQTGHVLGYIEQLYTFADRDRAGDAQHRVISISYLGLTREGRDAGATSSWRDWYDYFPWEDHRDGRPPFFDDRIAVPLLTWARDGATAGLREERTQRVNISFGLSGLAWHEELVLQRYELLYEAGLVPSTGPASGSAALVPGKSMLADHRRILATGIGRLRAKIKYRPVVFELLAPTFTLLQLQRCVEALAGQRIHKQNFRRLIEQQELVEETGAVTSDTIGRPAKLFRFRQAVLAERVAVGTKIPLARG</sequence>
<dbReference type="InterPro" id="IPR036388">
    <property type="entry name" value="WH-like_DNA-bd_sf"/>
</dbReference>
<organism evidence="2 3">
    <name type="scientific">Labrys miyagiensis</name>
    <dbReference type="NCBI Taxonomy" id="346912"/>
    <lineage>
        <taxon>Bacteria</taxon>
        <taxon>Pseudomonadati</taxon>
        <taxon>Pseudomonadota</taxon>
        <taxon>Alphaproteobacteria</taxon>
        <taxon>Hyphomicrobiales</taxon>
        <taxon>Xanthobacteraceae</taxon>
        <taxon>Labrys</taxon>
    </lineage>
</organism>
<dbReference type="InterPro" id="IPR036390">
    <property type="entry name" value="WH_DNA-bd_sf"/>
</dbReference>
<dbReference type="InterPro" id="IPR054105">
    <property type="entry name" value="WHD_NrtR"/>
</dbReference>
<reference evidence="3" key="1">
    <citation type="journal article" date="2019" name="Int. J. Syst. Evol. Microbiol.">
        <title>The Global Catalogue of Microorganisms (GCM) 10K type strain sequencing project: providing services to taxonomists for standard genome sequencing and annotation.</title>
        <authorList>
            <consortium name="The Broad Institute Genomics Platform"/>
            <consortium name="The Broad Institute Genome Sequencing Center for Infectious Disease"/>
            <person name="Wu L."/>
            <person name="Ma J."/>
        </authorList>
    </citation>
    <scope>NUCLEOTIDE SEQUENCE [LARGE SCALE GENOMIC DNA]</scope>
    <source>
        <strain evidence="3">NBRC 101365</strain>
    </source>
</reference>
<keyword evidence="3" id="KW-1185">Reference proteome</keyword>